<accession>A0A0M5J306</accession>
<evidence type="ECO:0000313" key="2">
    <source>
        <dbReference type="Proteomes" id="UP000494163"/>
    </source>
</evidence>
<dbReference type="EMBL" id="CP012528">
    <property type="protein sequence ID" value="ALC48386.1"/>
    <property type="molecule type" value="Genomic_DNA"/>
</dbReference>
<proteinExistence type="predicted"/>
<sequence length="114" mass="12944">MIMAEEYIILTPFNCVRECSLLLSSPKERNLCISAVLFSLYCGVLIYRTYNKHLNDLEIKMQESVSVRHEELEASDSLDLEPVPVTSNEMLVPDISIQGELKSQSEAESYQVTL</sequence>
<organism evidence="1 2">
    <name type="scientific">Drosophila busckii</name>
    <name type="common">Fruit fly</name>
    <dbReference type="NCBI Taxonomy" id="30019"/>
    <lineage>
        <taxon>Eukaryota</taxon>
        <taxon>Metazoa</taxon>
        <taxon>Ecdysozoa</taxon>
        <taxon>Arthropoda</taxon>
        <taxon>Hexapoda</taxon>
        <taxon>Insecta</taxon>
        <taxon>Pterygota</taxon>
        <taxon>Neoptera</taxon>
        <taxon>Endopterygota</taxon>
        <taxon>Diptera</taxon>
        <taxon>Brachycera</taxon>
        <taxon>Muscomorpha</taxon>
        <taxon>Ephydroidea</taxon>
        <taxon>Drosophilidae</taxon>
        <taxon>Drosophila</taxon>
    </lineage>
</organism>
<evidence type="ECO:0000313" key="1">
    <source>
        <dbReference type="EMBL" id="ALC48386.1"/>
    </source>
</evidence>
<gene>
    <name evidence="1" type="ORF">Dbus_chrXg242</name>
</gene>
<reference evidence="1 2" key="1">
    <citation type="submission" date="2015-08" db="EMBL/GenBank/DDBJ databases">
        <title>Ancestral chromatin configuration constrains chromatin evolution on differentiating sex chromosomes in Drosophila.</title>
        <authorList>
            <person name="Zhou Q."/>
            <person name="Bachtrog D."/>
        </authorList>
    </citation>
    <scope>NUCLEOTIDE SEQUENCE [LARGE SCALE GENOMIC DNA]</scope>
    <source>
        <tissue evidence="1">Whole larvae</tissue>
    </source>
</reference>
<protein>
    <submittedName>
        <fullName evidence="1">CG30355</fullName>
    </submittedName>
</protein>
<keyword evidence="2" id="KW-1185">Reference proteome</keyword>
<name>A0A0M5J306_DROBS</name>
<dbReference type="OrthoDB" id="7863707at2759"/>
<dbReference type="AlphaFoldDB" id="A0A0M5J306"/>
<dbReference type="Proteomes" id="UP000494163">
    <property type="component" value="Chromosome X"/>
</dbReference>